<name>A0A9P7YVM7_9HELO</name>
<feature type="chain" id="PRO_5040464944" evidence="1">
    <location>
        <begin position="21"/>
        <end position="241"/>
    </location>
</feature>
<keyword evidence="3" id="KW-1185">Reference proteome</keyword>
<evidence type="ECO:0000313" key="3">
    <source>
        <dbReference type="Proteomes" id="UP000887226"/>
    </source>
</evidence>
<proteinExistence type="predicted"/>
<organism evidence="2 3">
    <name type="scientific">Calycina marina</name>
    <dbReference type="NCBI Taxonomy" id="1763456"/>
    <lineage>
        <taxon>Eukaryota</taxon>
        <taxon>Fungi</taxon>
        <taxon>Dikarya</taxon>
        <taxon>Ascomycota</taxon>
        <taxon>Pezizomycotina</taxon>
        <taxon>Leotiomycetes</taxon>
        <taxon>Helotiales</taxon>
        <taxon>Pezizellaceae</taxon>
        <taxon>Calycina</taxon>
    </lineage>
</organism>
<dbReference type="Proteomes" id="UP000887226">
    <property type="component" value="Unassembled WGS sequence"/>
</dbReference>
<evidence type="ECO:0000256" key="1">
    <source>
        <dbReference type="SAM" id="SignalP"/>
    </source>
</evidence>
<accession>A0A9P7YVM7</accession>
<dbReference type="AlphaFoldDB" id="A0A9P7YVM7"/>
<gene>
    <name evidence="2" type="ORF">BJ878DRAFT_322783</name>
</gene>
<comment type="caution">
    <text evidence="2">The sequence shown here is derived from an EMBL/GenBank/DDBJ whole genome shotgun (WGS) entry which is preliminary data.</text>
</comment>
<dbReference type="OrthoDB" id="4810622at2759"/>
<sequence>MESQLKIWIALLLTVGSSVLQEVMPFEEGQFALTQNWDIPMNETGTAGSLLHPFYDSPKTKPANQLASQTRIHTGTVFNFRTYHAKHPAGIARLQNVTQIDEDYLIFDPTGSKNILSKPELDQRLMEQYNAPQNTDDLEKLSMWECIGDRNHPYFSHLSLATVCAAGRRCANHTFDKSSWNATEAQRNEDAQGLFFAFNYERLITCVRETMAARRRGVTDEDFWTRARRLKEEYSLSHSDP</sequence>
<protein>
    <submittedName>
        <fullName evidence="2">Uncharacterized protein</fullName>
    </submittedName>
</protein>
<evidence type="ECO:0000313" key="2">
    <source>
        <dbReference type="EMBL" id="KAG9240065.1"/>
    </source>
</evidence>
<reference evidence="2" key="1">
    <citation type="journal article" date="2021" name="IMA Fungus">
        <title>Genomic characterization of three marine fungi, including Emericellopsis atlantica sp. nov. with signatures of a generalist lifestyle and marine biomass degradation.</title>
        <authorList>
            <person name="Hagestad O.C."/>
            <person name="Hou L."/>
            <person name="Andersen J.H."/>
            <person name="Hansen E.H."/>
            <person name="Altermark B."/>
            <person name="Li C."/>
            <person name="Kuhnert E."/>
            <person name="Cox R.J."/>
            <person name="Crous P.W."/>
            <person name="Spatafora J.W."/>
            <person name="Lail K."/>
            <person name="Amirebrahimi M."/>
            <person name="Lipzen A."/>
            <person name="Pangilinan J."/>
            <person name="Andreopoulos W."/>
            <person name="Hayes R.D."/>
            <person name="Ng V."/>
            <person name="Grigoriev I.V."/>
            <person name="Jackson S.A."/>
            <person name="Sutton T.D.S."/>
            <person name="Dobson A.D.W."/>
            <person name="Rama T."/>
        </authorList>
    </citation>
    <scope>NUCLEOTIDE SEQUENCE</scope>
    <source>
        <strain evidence="2">TRa3180A</strain>
    </source>
</reference>
<dbReference type="EMBL" id="MU254611">
    <property type="protein sequence ID" value="KAG9240065.1"/>
    <property type="molecule type" value="Genomic_DNA"/>
</dbReference>
<feature type="signal peptide" evidence="1">
    <location>
        <begin position="1"/>
        <end position="20"/>
    </location>
</feature>
<keyword evidence="1" id="KW-0732">Signal</keyword>